<evidence type="ECO:0000256" key="2">
    <source>
        <dbReference type="SAM" id="MobiDB-lite"/>
    </source>
</evidence>
<comment type="similarity">
    <text evidence="1">Belongs to the sulfatase family.</text>
</comment>
<dbReference type="SUPFAM" id="SSF53649">
    <property type="entry name" value="Alkaline phosphatase-like"/>
    <property type="match status" value="1"/>
</dbReference>
<feature type="signal peptide" evidence="3">
    <location>
        <begin position="1"/>
        <end position="18"/>
    </location>
</feature>
<organism evidence="5">
    <name type="scientific">Pelagomonas calceolata</name>
    <dbReference type="NCBI Taxonomy" id="35677"/>
    <lineage>
        <taxon>Eukaryota</taxon>
        <taxon>Sar</taxon>
        <taxon>Stramenopiles</taxon>
        <taxon>Ochrophyta</taxon>
        <taxon>Pelagophyceae</taxon>
        <taxon>Pelagomonadales</taxon>
        <taxon>Pelagomonadaceae</taxon>
        <taxon>Pelagomonas</taxon>
    </lineage>
</organism>
<name>A0A7S3ZUB1_9STRA</name>
<evidence type="ECO:0000313" key="5">
    <source>
        <dbReference type="EMBL" id="CAE0693878.1"/>
    </source>
</evidence>
<dbReference type="EMBL" id="HBIW01010911">
    <property type="protein sequence ID" value="CAE0693878.1"/>
    <property type="molecule type" value="Transcribed_RNA"/>
</dbReference>
<dbReference type="GO" id="GO:0004065">
    <property type="term" value="F:arylsulfatase activity"/>
    <property type="evidence" value="ECO:0007669"/>
    <property type="project" value="TreeGrafter"/>
</dbReference>
<proteinExistence type="inferred from homology"/>
<dbReference type="PANTHER" id="PTHR42693:SF33">
    <property type="entry name" value="ARYLSULFATASE"/>
    <property type="match status" value="1"/>
</dbReference>
<sequence length="574" mass="63408">MPSHKALLALWLAAGTGAKQRAENVVMLLADDLGWADVSVPPHKKAALWVTETPNLERMAREGLTLTGYRNAASVCSPSRLAIATGVFPWRYRLSGLLKDGFRGLPRAPTTARSLQAAGFATAHFGKWHLGGVSQRARADRAAGRCHRGAGPPGPNEHGYDVHLDQVEASIRDPPVCCSCCAPNPWDNATHVDPEYRDPTTGRRTCRMCGNMYSRQSEWWHEFRPGHMKPVPRAMDLTKRTADEAVAWIRQQKQRFFADVWFNAPHLPVEPIAPFFDGERAPRDRSGRVFRWPGGDVVKYSPEYDSVVRALDAGVGAVLDELDGSTLAVFTSDNGPEEGVGHARPFRGRKRSPYEGGTAVPCIFWMPGTIPANKREDVFFNGADFHATFLSAAMVPYPEAGRAWPPLQPSWDAAGRDVPGARLFDGVDHWPTLTGDNSQRRIAHERVAAWVTQRGHGIVRTEGLKYIDFLKVQSQRTKPALYNLTRDPHERNDLSEKLVDALPRFQGLVDAFLAAPPRDYSKGDCVQEGGSCEGSATPYAPFPHMPVCMHATPPPRRKGPRLAAPWKVKGGKEF</sequence>
<protein>
    <recommendedName>
        <fullName evidence="4">Sulfatase N-terminal domain-containing protein</fullName>
    </recommendedName>
</protein>
<evidence type="ECO:0000256" key="1">
    <source>
        <dbReference type="ARBA" id="ARBA00008779"/>
    </source>
</evidence>
<dbReference type="InterPro" id="IPR000917">
    <property type="entry name" value="Sulfatase_N"/>
</dbReference>
<accession>A0A7S3ZUB1</accession>
<reference evidence="5" key="1">
    <citation type="submission" date="2021-01" db="EMBL/GenBank/DDBJ databases">
        <authorList>
            <person name="Corre E."/>
            <person name="Pelletier E."/>
            <person name="Niang G."/>
            <person name="Scheremetjew M."/>
            <person name="Finn R."/>
            <person name="Kale V."/>
            <person name="Holt S."/>
            <person name="Cochrane G."/>
            <person name="Meng A."/>
            <person name="Brown T."/>
            <person name="Cohen L."/>
        </authorList>
    </citation>
    <scope>NUCLEOTIDE SEQUENCE</scope>
    <source>
        <strain evidence="5">CCMP1756</strain>
    </source>
</reference>
<evidence type="ECO:0000256" key="3">
    <source>
        <dbReference type="SAM" id="SignalP"/>
    </source>
</evidence>
<feature type="domain" description="Sulfatase N-terminal" evidence="4">
    <location>
        <begin position="24"/>
        <end position="393"/>
    </location>
</feature>
<dbReference type="Gene3D" id="3.40.720.10">
    <property type="entry name" value="Alkaline Phosphatase, subunit A"/>
    <property type="match status" value="1"/>
</dbReference>
<dbReference type="PANTHER" id="PTHR42693">
    <property type="entry name" value="ARYLSULFATASE FAMILY MEMBER"/>
    <property type="match status" value="1"/>
</dbReference>
<dbReference type="Pfam" id="PF00884">
    <property type="entry name" value="Sulfatase"/>
    <property type="match status" value="1"/>
</dbReference>
<evidence type="ECO:0000259" key="4">
    <source>
        <dbReference type="Pfam" id="PF00884"/>
    </source>
</evidence>
<gene>
    <name evidence="5" type="ORF">PCAL00307_LOCUS9314</name>
</gene>
<dbReference type="InterPro" id="IPR050738">
    <property type="entry name" value="Sulfatase"/>
</dbReference>
<dbReference type="AlphaFoldDB" id="A0A7S3ZUB1"/>
<feature type="chain" id="PRO_5031026458" description="Sulfatase N-terminal domain-containing protein" evidence="3">
    <location>
        <begin position="19"/>
        <end position="574"/>
    </location>
</feature>
<dbReference type="InterPro" id="IPR017850">
    <property type="entry name" value="Alkaline_phosphatase_core_sf"/>
</dbReference>
<keyword evidence="3" id="KW-0732">Signal</keyword>
<feature type="region of interest" description="Disordered" evidence="2">
    <location>
        <begin position="552"/>
        <end position="574"/>
    </location>
</feature>